<name>A0A0G0MGZ6_9BACT</name>
<proteinExistence type="predicted"/>
<sequence>MKNRKPLEFTLVELLIVISIIAILAAMLLPALSRAKKVTYKSSCMSKLKQIGTASFTYADDSNGQLPVYWSSLGELGCLPYTNYTISTSSSDEAIKAFKKKLAILQCPEDTVFGYIEYTWWYCTSYARNYHLGRPDVNAPKISRVPNPSGIIWVIDSTRKHFSRASSFCPLTLGGNRHFSGWNALFVDGHVDWGTSSKFQIGTDGSSFFPVE</sequence>
<dbReference type="Proteomes" id="UP000033935">
    <property type="component" value="Unassembled WGS sequence"/>
</dbReference>
<dbReference type="InterPro" id="IPR045584">
    <property type="entry name" value="Pilin-like"/>
</dbReference>
<dbReference type="PANTHER" id="PTHR30093">
    <property type="entry name" value="GENERAL SECRETION PATHWAY PROTEIN G"/>
    <property type="match status" value="1"/>
</dbReference>
<evidence type="ECO:0000313" key="2">
    <source>
        <dbReference type="Proteomes" id="UP000033935"/>
    </source>
</evidence>
<dbReference type="AlphaFoldDB" id="A0A0G0MGZ6"/>
<dbReference type="NCBIfam" id="TIGR02532">
    <property type="entry name" value="IV_pilin_GFxxxE"/>
    <property type="match status" value="1"/>
</dbReference>
<dbReference type="Gene3D" id="3.30.700.10">
    <property type="entry name" value="Glycoprotein, Type 4 Pilin"/>
    <property type="match status" value="1"/>
</dbReference>
<gene>
    <name evidence="1" type="ORF">UT30_C0032G0003</name>
</gene>
<evidence type="ECO:0000313" key="1">
    <source>
        <dbReference type="EMBL" id="KKR03324.1"/>
    </source>
</evidence>
<dbReference type="EMBL" id="LBWG01000032">
    <property type="protein sequence ID" value="KKR03324.1"/>
    <property type="molecule type" value="Genomic_DNA"/>
</dbReference>
<comment type="caution">
    <text evidence="1">The sequence shown here is derived from an EMBL/GenBank/DDBJ whole genome shotgun (WGS) entry which is preliminary data.</text>
</comment>
<dbReference type="InterPro" id="IPR012902">
    <property type="entry name" value="N_methyl_site"/>
</dbReference>
<protein>
    <submittedName>
        <fullName evidence="1">Uncharacterized protein</fullName>
    </submittedName>
</protein>
<dbReference type="SUPFAM" id="SSF54523">
    <property type="entry name" value="Pili subunits"/>
    <property type="match status" value="1"/>
</dbReference>
<accession>A0A0G0MGZ6</accession>
<reference evidence="1 2" key="1">
    <citation type="journal article" date="2015" name="Nature">
        <title>rRNA introns, odd ribosomes, and small enigmatic genomes across a large radiation of phyla.</title>
        <authorList>
            <person name="Brown C.T."/>
            <person name="Hug L.A."/>
            <person name="Thomas B.C."/>
            <person name="Sharon I."/>
            <person name="Castelle C.J."/>
            <person name="Singh A."/>
            <person name="Wilkins M.J."/>
            <person name="Williams K.H."/>
            <person name="Banfield J.F."/>
        </authorList>
    </citation>
    <scope>NUCLEOTIDE SEQUENCE [LARGE SCALE GENOMIC DNA]</scope>
</reference>
<organism evidence="1 2">
    <name type="scientific">Candidatus Uhrbacteria bacterium GW2011_GWF2_39_13</name>
    <dbReference type="NCBI Taxonomy" id="1618995"/>
    <lineage>
        <taxon>Bacteria</taxon>
        <taxon>Candidatus Uhriibacteriota</taxon>
    </lineage>
</organism>